<feature type="region of interest" description="Disordered" evidence="6">
    <location>
        <begin position="909"/>
        <end position="928"/>
    </location>
</feature>
<evidence type="ECO:0000256" key="5">
    <source>
        <dbReference type="PROSITE-ProRule" id="PRU00239"/>
    </source>
</evidence>
<sequence>MLNDEGRTENLMKTLFNSGDIEDKFEKIIETCRKNKLKYSDPEFYPHIAIPEYDKEILQKHEWRRIETQYSINIFDNISPESIEQGTLGDCYFVVSLIYAAQREENVKYLFHPKSSLEYGCVLVYFWFLGERIPVIIDTLIAYFDRASKVPLFSHPKDNNSSCWFSLVEKAFAKACGGYKFIVSGKSHFGVHVLFDYFSVAHSELDYLINEKTIDKKDNIDRAEEIFQIMMELKRKNAIIGSYIYKDNFPNKSQAEIEQKSGLITDHAYYVLDIREAEDKRFIKLRNPWGKFGWKGEYSSKSDKWTNSLKNELNYSNNHDGSFWMLYKDFLSYFTSIGYCLEKEKEWKEMNVCGKIEGYLDGRSPFSNSKNTGCIPQWTIKFTKKTIVRLTFNIAGPISYHGLYICKNHGLKVDLIKESIEFKHSTSNTFVNGIEYEVNDFSEPFTFFLTRHESRESPCYYRILIESPDKEFTVNKFDDDFLNKNLYCVSETGIFNSIDYDQWNPFQSKPLSTCKQWYIKFPQLKKNEKTELRIRFFKTLSEGPLFLFIAKTNEKISYAYKQMEYYNLIAYSVSDYEEFRIPINNNENPENQKKNNKQNESLCQYVISVYRNKQNDINKFKFILMSKSKFEFGLMPDPDPIKHCGYTIKGSLQPGINDGKIPYWTTVRDLKQWCLIFKKSPTNLFVDFYLKNATSLHSVYLEIRNITGQKIGQFHRRYVHFDFDIQPNCSHNRKMWKIEDVSKPYALCVCRDSSSKESEYEIHIFGSHEFQMFEINDSGIGKSASRYECEESNEYFQEQSEFEDVKFIEQPLNFTPKKSETTFSEEELLSISKPIENHDEKQKKKPKENKKNKEDTSQIHKLHLSEHSSSKSNLFHTKLKVDNSNDNDNQDSLNNKPKQQIHDEVELISNNINLNKPGKKEESAKSHTKCCLLI</sequence>
<dbReference type="InterPro" id="IPR022684">
    <property type="entry name" value="Calpain_cysteine_protease"/>
</dbReference>
<feature type="active site" evidence="5">
    <location>
        <position position="91"/>
    </location>
</feature>
<protein>
    <recommendedName>
        <fullName evidence="7">Calpain catalytic domain-containing protein</fullName>
    </recommendedName>
</protein>
<feature type="compositionally biased region" description="Basic and acidic residues" evidence="6">
    <location>
        <begin position="849"/>
        <end position="869"/>
    </location>
</feature>
<feature type="domain" description="Calpain catalytic" evidence="7">
    <location>
        <begin position="38"/>
        <end position="343"/>
    </location>
</feature>
<dbReference type="Pfam" id="PF00648">
    <property type="entry name" value="Peptidase_C2"/>
    <property type="match status" value="1"/>
</dbReference>
<name>A0ABR2HVP5_9EUKA</name>
<comment type="caution">
    <text evidence="8">The sequence shown here is derived from an EMBL/GenBank/DDBJ whole genome shotgun (WGS) entry which is preliminary data.</text>
</comment>
<feature type="compositionally biased region" description="Low complexity" evidence="6">
    <location>
        <begin position="882"/>
        <end position="895"/>
    </location>
</feature>
<gene>
    <name evidence="8" type="ORF">M9Y10_016247</name>
</gene>
<dbReference type="PRINTS" id="PR00704">
    <property type="entry name" value="CALPAIN"/>
</dbReference>
<evidence type="ECO:0000256" key="2">
    <source>
        <dbReference type="ARBA" id="ARBA00022670"/>
    </source>
</evidence>
<feature type="region of interest" description="Disordered" evidence="6">
    <location>
        <begin position="818"/>
        <end position="904"/>
    </location>
</feature>
<keyword evidence="9" id="KW-1185">Reference proteome</keyword>
<dbReference type="PROSITE" id="PS50203">
    <property type="entry name" value="CALPAIN_CAT"/>
    <property type="match status" value="1"/>
</dbReference>
<evidence type="ECO:0000256" key="1">
    <source>
        <dbReference type="ARBA" id="ARBA00007623"/>
    </source>
</evidence>
<dbReference type="InterPro" id="IPR001300">
    <property type="entry name" value="Peptidase_C2_calpain_cat"/>
</dbReference>
<dbReference type="SMART" id="SM00230">
    <property type="entry name" value="CysPc"/>
    <property type="match status" value="1"/>
</dbReference>
<proteinExistence type="inferred from homology"/>
<evidence type="ECO:0000313" key="8">
    <source>
        <dbReference type="EMBL" id="KAK8853705.1"/>
    </source>
</evidence>
<keyword evidence="3 5" id="KW-0378">Hydrolase</keyword>
<dbReference type="PANTHER" id="PTHR10183">
    <property type="entry name" value="CALPAIN"/>
    <property type="match status" value="1"/>
</dbReference>
<evidence type="ECO:0000256" key="3">
    <source>
        <dbReference type="ARBA" id="ARBA00022801"/>
    </source>
</evidence>
<evidence type="ECO:0000256" key="6">
    <source>
        <dbReference type="SAM" id="MobiDB-lite"/>
    </source>
</evidence>
<dbReference type="Proteomes" id="UP001470230">
    <property type="component" value="Unassembled WGS sequence"/>
</dbReference>
<dbReference type="SUPFAM" id="SSF54001">
    <property type="entry name" value="Cysteine proteinases"/>
    <property type="match status" value="1"/>
</dbReference>
<reference evidence="8 9" key="1">
    <citation type="submission" date="2024-04" db="EMBL/GenBank/DDBJ databases">
        <title>Tritrichomonas musculus Genome.</title>
        <authorList>
            <person name="Alves-Ferreira E."/>
            <person name="Grigg M."/>
            <person name="Lorenzi H."/>
            <person name="Galac M."/>
        </authorList>
    </citation>
    <scope>NUCLEOTIDE SEQUENCE [LARGE SCALE GENOMIC DNA]</scope>
    <source>
        <strain evidence="8 9">EAF2021</strain>
    </source>
</reference>
<evidence type="ECO:0000313" key="9">
    <source>
        <dbReference type="Proteomes" id="UP001470230"/>
    </source>
</evidence>
<dbReference type="InterPro" id="IPR038765">
    <property type="entry name" value="Papain-like_cys_pep_sf"/>
</dbReference>
<comment type="similarity">
    <text evidence="1">Belongs to the peptidase C2 family.</text>
</comment>
<feature type="active site" evidence="5">
    <location>
        <position position="267"/>
    </location>
</feature>
<dbReference type="EMBL" id="JAPFFF010000021">
    <property type="protein sequence ID" value="KAK8853705.1"/>
    <property type="molecule type" value="Genomic_DNA"/>
</dbReference>
<evidence type="ECO:0000256" key="4">
    <source>
        <dbReference type="ARBA" id="ARBA00022807"/>
    </source>
</evidence>
<keyword evidence="4 5" id="KW-0788">Thiol protease</keyword>
<dbReference type="PANTHER" id="PTHR10183:SF379">
    <property type="entry name" value="CALPAIN-5"/>
    <property type="match status" value="1"/>
</dbReference>
<organism evidence="8 9">
    <name type="scientific">Tritrichomonas musculus</name>
    <dbReference type="NCBI Taxonomy" id="1915356"/>
    <lineage>
        <taxon>Eukaryota</taxon>
        <taxon>Metamonada</taxon>
        <taxon>Parabasalia</taxon>
        <taxon>Tritrichomonadida</taxon>
        <taxon>Tritrichomonadidae</taxon>
        <taxon>Tritrichomonas</taxon>
    </lineage>
</organism>
<keyword evidence="2 5" id="KW-0645">Protease</keyword>
<evidence type="ECO:0000259" key="7">
    <source>
        <dbReference type="PROSITE" id="PS50203"/>
    </source>
</evidence>
<accession>A0ABR2HVP5</accession>
<dbReference type="Gene3D" id="3.90.70.10">
    <property type="entry name" value="Cysteine proteinases"/>
    <property type="match status" value="1"/>
</dbReference>
<feature type="active site" evidence="5">
    <location>
        <position position="287"/>
    </location>
</feature>